<dbReference type="STRING" id="1003.SAMN04488541_103035"/>
<feature type="domain" description="UvrD-like helicase ATP-binding" evidence="15">
    <location>
        <begin position="1"/>
        <end position="498"/>
    </location>
</feature>
<dbReference type="InterPro" id="IPR014017">
    <property type="entry name" value="DNA_helicase_UvrD-like_C"/>
</dbReference>
<keyword evidence="7 14" id="KW-0067">ATP-binding</keyword>
<keyword evidence="1" id="KW-0540">Nuclease</keyword>
<name>A0A1I2IFA6_9BACT</name>
<reference evidence="17 18" key="1">
    <citation type="submission" date="2016-10" db="EMBL/GenBank/DDBJ databases">
        <authorList>
            <person name="de Groot N.N."/>
        </authorList>
    </citation>
    <scope>NUCLEOTIDE SEQUENCE [LARGE SCALE GENOMIC DNA]</scope>
    <source>
        <strain>GEY</strain>
        <strain evidence="18">DSM 9560</strain>
    </source>
</reference>
<accession>A0A1I2IFA6</accession>
<comment type="catalytic activity">
    <reaction evidence="13">
        <text>ATP + H2O = ADP + phosphate + H(+)</text>
        <dbReference type="Rhea" id="RHEA:13065"/>
        <dbReference type="ChEBI" id="CHEBI:15377"/>
        <dbReference type="ChEBI" id="CHEBI:15378"/>
        <dbReference type="ChEBI" id="CHEBI:30616"/>
        <dbReference type="ChEBI" id="CHEBI:43474"/>
        <dbReference type="ChEBI" id="CHEBI:456216"/>
        <dbReference type="EC" id="5.6.2.4"/>
    </reaction>
</comment>
<dbReference type="PANTHER" id="PTHR11070:SF67">
    <property type="entry name" value="DNA 3'-5' HELICASE"/>
    <property type="match status" value="1"/>
</dbReference>
<dbReference type="SUPFAM" id="SSF52540">
    <property type="entry name" value="P-loop containing nucleoside triphosphate hydrolases"/>
    <property type="match status" value="1"/>
</dbReference>
<comment type="catalytic activity">
    <reaction evidence="11">
        <text>Couples ATP hydrolysis with the unwinding of duplex DNA by translocating in the 3'-5' direction.</text>
        <dbReference type="EC" id="5.6.2.4"/>
    </reaction>
</comment>
<dbReference type="InterPro" id="IPR027417">
    <property type="entry name" value="P-loop_NTPase"/>
</dbReference>
<keyword evidence="9" id="KW-0234">DNA repair</keyword>
<feature type="binding site" evidence="14">
    <location>
        <begin position="10"/>
        <end position="17"/>
    </location>
    <ligand>
        <name>ATP</name>
        <dbReference type="ChEBI" id="CHEBI:30616"/>
    </ligand>
</feature>
<proteinExistence type="predicted"/>
<dbReference type="EC" id="5.6.2.4" evidence="12"/>
<keyword evidence="18" id="KW-1185">Reference proteome</keyword>
<dbReference type="Gene3D" id="3.40.50.300">
    <property type="entry name" value="P-loop containing nucleotide triphosphate hydrolases"/>
    <property type="match status" value="3"/>
</dbReference>
<dbReference type="OrthoDB" id="9810135at2"/>
<evidence type="ECO:0000259" key="16">
    <source>
        <dbReference type="PROSITE" id="PS51217"/>
    </source>
</evidence>
<keyword evidence="5 14" id="KW-0347">Helicase</keyword>
<evidence type="ECO:0000256" key="6">
    <source>
        <dbReference type="ARBA" id="ARBA00022839"/>
    </source>
</evidence>
<evidence type="ECO:0000256" key="7">
    <source>
        <dbReference type="ARBA" id="ARBA00022840"/>
    </source>
</evidence>
<dbReference type="Gene3D" id="1.10.3170.10">
    <property type="entry name" value="Recbcd, chain B, domain 2"/>
    <property type="match status" value="1"/>
</dbReference>
<keyword evidence="6 17" id="KW-0269">Exonuclease</keyword>
<evidence type="ECO:0000256" key="11">
    <source>
        <dbReference type="ARBA" id="ARBA00034617"/>
    </source>
</evidence>
<dbReference type="AlphaFoldDB" id="A0A1I2IFA6"/>
<dbReference type="InterPro" id="IPR011604">
    <property type="entry name" value="PDDEXK-like_dom_sf"/>
</dbReference>
<dbReference type="GO" id="GO:0003677">
    <property type="term" value="F:DNA binding"/>
    <property type="evidence" value="ECO:0007669"/>
    <property type="project" value="UniProtKB-KW"/>
</dbReference>
<dbReference type="EMBL" id="FONY01000030">
    <property type="protein sequence ID" value="SFF39231.1"/>
    <property type="molecule type" value="Genomic_DNA"/>
</dbReference>
<feature type="domain" description="UvrD-like helicase C-terminal" evidence="16">
    <location>
        <begin position="499"/>
        <end position="776"/>
    </location>
</feature>
<dbReference type="InterPro" id="IPR000212">
    <property type="entry name" value="DNA_helicase_UvrD/REP"/>
</dbReference>
<protein>
    <recommendedName>
        <fullName evidence="12">DNA 3'-5' helicase</fullName>
        <ecNumber evidence="12">5.6.2.4</ecNumber>
    </recommendedName>
</protein>
<evidence type="ECO:0000313" key="18">
    <source>
        <dbReference type="Proteomes" id="UP000199513"/>
    </source>
</evidence>
<dbReference type="RefSeq" id="WP_091548405.1">
    <property type="nucleotide sequence ID" value="NZ_FONY01000030.1"/>
</dbReference>
<keyword evidence="4 14" id="KW-0378">Hydrolase</keyword>
<keyword evidence="8" id="KW-0238">DNA-binding</keyword>
<dbReference type="PROSITE" id="PS51217">
    <property type="entry name" value="UVRD_HELICASE_CTER"/>
    <property type="match status" value="1"/>
</dbReference>
<evidence type="ECO:0000256" key="8">
    <source>
        <dbReference type="ARBA" id="ARBA00023125"/>
    </source>
</evidence>
<dbReference type="GO" id="GO:0000725">
    <property type="term" value="P:recombinational repair"/>
    <property type="evidence" value="ECO:0007669"/>
    <property type="project" value="TreeGrafter"/>
</dbReference>
<evidence type="ECO:0000256" key="12">
    <source>
        <dbReference type="ARBA" id="ARBA00034808"/>
    </source>
</evidence>
<dbReference type="InterPro" id="IPR014016">
    <property type="entry name" value="UvrD-like_ATP-bd"/>
</dbReference>
<evidence type="ECO:0000259" key="15">
    <source>
        <dbReference type="PROSITE" id="PS51198"/>
    </source>
</evidence>
<evidence type="ECO:0000256" key="14">
    <source>
        <dbReference type="PROSITE-ProRule" id="PRU00560"/>
    </source>
</evidence>
<dbReference type="Gene3D" id="3.90.320.10">
    <property type="match status" value="1"/>
</dbReference>
<dbReference type="Proteomes" id="UP000199513">
    <property type="component" value="Unassembled WGS sequence"/>
</dbReference>
<evidence type="ECO:0000256" key="2">
    <source>
        <dbReference type="ARBA" id="ARBA00022741"/>
    </source>
</evidence>
<evidence type="ECO:0000256" key="13">
    <source>
        <dbReference type="ARBA" id="ARBA00048988"/>
    </source>
</evidence>
<keyword evidence="2 14" id="KW-0547">Nucleotide-binding</keyword>
<dbReference type="PANTHER" id="PTHR11070">
    <property type="entry name" value="UVRD / RECB / PCRA DNA HELICASE FAMILY MEMBER"/>
    <property type="match status" value="1"/>
</dbReference>
<evidence type="ECO:0000256" key="1">
    <source>
        <dbReference type="ARBA" id="ARBA00022722"/>
    </source>
</evidence>
<organism evidence="17 18">
    <name type="scientific">Thermoflexibacter ruber</name>
    <dbReference type="NCBI Taxonomy" id="1003"/>
    <lineage>
        <taxon>Bacteria</taxon>
        <taxon>Pseudomonadati</taxon>
        <taxon>Bacteroidota</taxon>
        <taxon>Cytophagia</taxon>
        <taxon>Cytophagales</taxon>
        <taxon>Thermoflexibacteraceae</taxon>
        <taxon>Thermoflexibacter</taxon>
    </lineage>
</organism>
<dbReference type="Pfam" id="PF00580">
    <property type="entry name" value="UvrD-helicase"/>
    <property type="match status" value="1"/>
</dbReference>
<evidence type="ECO:0000256" key="4">
    <source>
        <dbReference type="ARBA" id="ARBA00022801"/>
    </source>
</evidence>
<dbReference type="GO" id="GO:0004527">
    <property type="term" value="F:exonuclease activity"/>
    <property type="evidence" value="ECO:0007669"/>
    <property type="project" value="UniProtKB-KW"/>
</dbReference>
<evidence type="ECO:0000256" key="3">
    <source>
        <dbReference type="ARBA" id="ARBA00022763"/>
    </source>
</evidence>
<dbReference type="GO" id="GO:0005524">
    <property type="term" value="F:ATP binding"/>
    <property type="evidence" value="ECO:0007669"/>
    <property type="project" value="UniProtKB-UniRule"/>
</dbReference>
<keyword evidence="10" id="KW-0413">Isomerase</keyword>
<dbReference type="GO" id="GO:0016887">
    <property type="term" value="F:ATP hydrolysis activity"/>
    <property type="evidence" value="ECO:0007669"/>
    <property type="project" value="RHEA"/>
</dbReference>
<evidence type="ECO:0000313" key="17">
    <source>
        <dbReference type="EMBL" id="SFF39231.1"/>
    </source>
</evidence>
<dbReference type="Pfam" id="PF13361">
    <property type="entry name" value="UvrD_C"/>
    <property type="match status" value="1"/>
</dbReference>
<gene>
    <name evidence="17" type="ORF">SAMN04488541_103035</name>
</gene>
<dbReference type="PROSITE" id="PS51198">
    <property type="entry name" value="UVRD_HELICASE_ATP_BIND"/>
    <property type="match status" value="1"/>
</dbReference>
<sequence length="1136" mass="132127">MQKKFNIYRSSAGSGKTFTLTKEYLKLVLATPASPSFKADYFKHILAVTFTHDAANEMKDRIVNSLYRIANLCDNEEDSLLFAILAELQEEYPEKHFTRKTLQERAEKVFAKLLHNYSDFAVSTIDSFNNRIVQSFTRDMGLPYNYMIELEQDEVLEQATKLLLEEAGEKGNRDLTNILVDFALRQVDEEKSWNIEKLLQEFGTNVFQEAKKPLIAQLEKLTKKDFIEIKNDLSEYKNAVEKEIKDLAAQGMRAIQNTGFEEKDFFQGSKGLYGFFKKYSQEIDGKFFIEFANSYVKKTIESDDAWESGDLKKKKLTIPETLKMRLREIFSKLDRLKGKYKSNYLIIINLIPYIYLLATINELDKKLKKLMSEKNKVHISDFNHKINQIVEKEPIPYIYERIGERFKHILIDEFQDTSQMQWHNLIPLISNSLGFDFPNMLVGDAKQAIYRWRSGNADLIVSLPYVPTAAPNSPVAENAEIFQWHFNAKNLDRNFRSKAQIIEFNNELFEHIANQYGREFPALKDYYEGVRQKVDEKKQGGHVQVSFLSKDKDYDEATFEECLSIVKDLVENKGYTYRDIAILVRTNTKASKLAEKFLEQKIQVISSESLLLTYSPKVNFIVSFLRIMTQPLNPSAKADLLYFLYDHFNNELGANLPFDDNTHLAISEVCNSFKFKDFASFIKTNFKTPINFKTLQYLSIYEIAEDLIRTFQLNFDSKQQIYLQKLLDVMLDYGLRNSNNLPDFLEYWEMQKSKISITSPETGNAIRIMTIHKSKGLQFPVVILPYADWETTPKHGEKLWLSWENTIAPKLKTVILPVKKELLETEFAEEYQKEIQATFIDAINLLYVALTRPEEKLYVLGKESNKSKDGKPSSVQELLNVYVESCPTPALPEGEGVETPFAEGERQNGQVYILKNDDSPKSSQKDNKVADTYELSYFLSTECRDKIRMRRDDKKVKIHLQHEVKGEYNIDIQGLYDARKQGLLIHHAFERVKYKTDIGRAVQKLVNEGYITEEEKEGIEVKMHQIIALPEIQAFYEPQEGRRIFNEKELVVKVESNSFLSDNTQKKEEKVLRPDRIIVDNELITIIDYKTGIEKIQEHTRQVNEYAKALLAIDTFKDFEIQQFIVYTEELRIVKV</sequence>
<dbReference type="GO" id="GO:0005829">
    <property type="term" value="C:cytosol"/>
    <property type="evidence" value="ECO:0007669"/>
    <property type="project" value="TreeGrafter"/>
</dbReference>
<evidence type="ECO:0000256" key="5">
    <source>
        <dbReference type="ARBA" id="ARBA00022806"/>
    </source>
</evidence>
<evidence type="ECO:0000256" key="10">
    <source>
        <dbReference type="ARBA" id="ARBA00023235"/>
    </source>
</evidence>
<dbReference type="GO" id="GO:0043138">
    <property type="term" value="F:3'-5' DNA helicase activity"/>
    <property type="evidence" value="ECO:0007669"/>
    <property type="project" value="UniProtKB-EC"/>
</dbReference>
<keyword evidence="3" id="KW-0227">DNA damage</keyword>
<evidence type="ECO:0000256" key="9">
    <source>
        <dbReference type="ARBA" id="ARBA00023204"/>
    </source>
</evidence>